<reference evidence="1" key="1">
    <citation type="submission" date="2020-11" db="EMBL/GenBank/DDBJ databases">
        <authorList>
            <consortium name="DOE Joint Genome Institute"/>
            <person name="Ahrendt S."/>
            <person name="Riley R."/>
            <person name="Andreopoulos W."/>
            <person name="Labutti K."/>
            <person name="Pangilinan J."/>
            <person name="Ruiz-Duenas F.J."/>
            <person name="Barrasa J.M."/>
            <person name="Sanchez-Garcia M."/>
            <person name="Camarero S."/>
            <person name="Miyauchi S."/>
            <person name="Serrano A."/>
            <person name="Linde D."/>
            <person name="Babiker R."/>
            <person name="Drula E."/>
            <person name="Ayuso-Fernandez I."/>
            <person name="Pacheco R."/>
            <person name="Padilla G."/>
            <person name="Ferreira P."/>
            <person name="Barriuso J."/>
            <person name="Kellner H."/>
            <person name="Castanera R."/>
            <person name="Alfaro M."/>
            <person name="Ramirez L."/>
            <person name="Pisabarro A.G."/>
            <person name="Kuo A."/>
            <person name="Tritt A."/>
            <person name="Lipzen A."/>
            <person name="He G."/>
            <person name="Yan M."/>
            <person name="Ng V."/>
            <person name="Cullen D."/>
            <person name="Martin F."/>
            <person name="Rosso M.-N."/>
            <person name="Henrissat B."/>
            <person name="Hibbett D."/>
            <person name="Martinez A.T."/>
            <person name="Grigoriev I.V."/>
        </authorList>
    </citation>
    <scope>NUCLEOTIDE SEQUENCE</scope>
    <source>
        <strain evidence="1">MF-IS2</strain>
    </source>
</reference>
<dbReference type="Proteomes" id="UP000807342">
    <property type="component" value="Unassembled WGS sequence"/>
</dbReference>
<accession>A0A9P5X3V8</accession>
<keyword evidence="2" id="KW-1185">Reference proteome</keyword>
<protein>
    <submittedName>
        <fullName evidence="1">Uncharacterized protein</fullName>
    </submittedName>
</protein>
<evidence type="ECO:0000313" key="2">
    <source>
        <dbReference type="Proteomes" id="UP000807342"/>
    </source>
</evidence>
<dbReference type="AlphaFoldDB" id="A0A9P5X3V8"/>
<sequence length="133" mass="14904">MQLLQPPLWWNQVDSDIQPPARLPFLPTIQIYITETQISQSCKQAIQMEEGIIDEKGDVKNEEMRKQSKAGKKALQAGGSFIWSALATELVAAKPSPFEFQAIAWLAYVDPPKQSKLEDNAARDLSLPPKVQK</sequence>
<name>A0A9P5X3V8_9AGAR</name>
<dbReference type="EMBL" id="MU151644">
    <property type="protein sequence ID" value="KAF9442381.1"/>
    <property type="molecule type" value="Genomic_DNA"/>
</dbReference>
<proteinExistence type="predicted"/>
<evidence type="ECO:0000313" key="1">
    <source>
        <dbReference type="EMBL" id="KAF9442381.1"/>
    </source>
</evidence>
<gene>
    <name evidence="1" type="ORF">P691DRAFT_765276</name>
</gene>
<comment type="caution">
    <text evidence="1">The sequence shown here is derived from an EMBL/GenBank/DDBJ whole genome shotgun (WGS) entry which is preliminary data.</text>
</comment>
<organism evidence="1 2">
    <name type="scientific">Macrolepiota fuliginosa MF-IS2</name>
    <dbReference type="NCBI Taxonomy" id="1400762"/>
    <lineage>
        <taxon>Eukaryota</taxon>
        <taxon>Fungi</taxon>
        <taxon>Dikarya</taxon>
        <taxon>Basidiomycota</taxon>
        <taxon>Agaricomycotina</taxon>
        <taxon>Agaricomycetes</taxon>
        <taxon>Agaricomycetidae</taxon>
        <taxon>Agaricales</taxon>
        <taxon>Agaricineae</taxon>
        <taxon>Agaricaceae</taxon>
        <taxon>Macrolepiota</taxon>
    </lineage>
</organism>